<feature type="domain" description="ABC transmembrane type-1" evidence="13">
    <location>
        <begin position="785"/>
        <end position="1063"/>
    </location>
</feature>
<keyword evidence="4 11" id="KW-0812">Transmembrane</keyword>
<keyword evidence="15" id="KW-1185">Reference proteome</keyword>
<keyword evidence="3" id="KW-0813">Transport</keyword>
<feature type="domain" description="ABC transporter" evidence="12">
    <location>
        <begin position="499"/>
        <end position="721"/>
    </location>
</feature>
<keyword evidence="9 11" id="KW-0472">Membrane</keyword>
<dbReference type="SMART" id="SM00382">
    <property type="entry name" value="AAA"/>
    <property type="match status" value="2"/>
</dbReference>
<keyword evidence="7 11" id="KW-1133">Transmembrane helix</keyword>
<dbReference type="PROSITE" id="PS00211">
    <property type="entry name" value="ABC_TRANSPORTER_1"/>
    <property type="match status" value="1"/>
</dbReference>
<dbReference type="Gene3D" id="1.20.1560.10">
    <property type="entry name" value="ABC transporter type 1, transmembrane domain"/>
    <property type="match status" value="2"/>
</dbReference>
<evidence type="ECO:0000256" key="4">
    <source>
        <dbReference type="ARBA" id="ARBA00022692"/>
    </source>
</evidence>
<evidence type="ECO:0000256" key="10">
    <source>
        <dbReference type="SAM" id="MobiDB-lite"/>
    </source>
</evidence>
<dbReference type="InterPro" id="IPR036640">
    <property type="entry name" value="ABC1_TM_sf"/>
</dbReference>
<dbReference type="InterPro" id="IPR017871">
    <property type="entry name" value="ABC_transporter-like_CS"/>
</dbReference>
<feature type="transmembrane region" description="Helical" evidence="11">
    <location>
        <begin position="820"/>
        <end position="850"/>
    </location>
</feature>
<reference evidence="14" key="1">
    <citation type="submission" date="2020-11" db="EMBL/GenBank/DDBJ databases">
        <authorList>
            <consortium name="DOE Joint Genome Institute"/>
            <person name="Ahrendt S."/>
            <person name="Riley R."/>
            <person name="Andreopoulos W."/>
            <person name="Labutti K."/>
            <person name="Pangilinan J."/>
            <person name="Ruiz-Duenas F.J."/>
            <person name="Barrasa J.M."/>
            <person name="Sanchez-Garcia M."/>
            <person name="Camarero S."/>
            <person name="Miyauchi S."/>
            <person name="Serrano A."/>
            <person name="Linde D."/>
            <person name="Babiker R."/>
            <person name="Drula E."/>
            <person name="Ayuso-Fernandez I."/>
            <person name="Pacheco R."/>
            <person name="Padilla G."/>
            <person name="Ferreira P."/>
            <person name="Barriuso J."/>
            <person name="Kellner H."/>
            <person name="Castanera R."/>
            <person name="Alfaro M."/>
            <person name="Ramirez L."/>
            <person name="Pisabarro A.G."/>
            <person name="Kuo A."/>
            <person name="Tritt A."/>
            <person name="Lipzen A."/>
            <person name="He G."/>
            <person name="Yan M."/>
            <person name="Ng V."/>
            <person name="Cullen D."/>
            <person name="Martin F."/>
            <person name="Rosso M.-N."/>
            <person name="Henrissat B."/>
            <person name="Hibbett D."/>
            <person name="Martinez A.T."/>
            <person name="Grigoriev I.V."/>
        </authorList>
    </citation>
    <scope>NUCLEOTIDE SEQUENCE</scope>
    <source>
        <strain evidence="14">AH 40177</strain>
    </source>
</reference>
<feature type="transmembrane region" description="Helical" evidence="11">
    <location>
        <begin position="1012"/>
        <end position="1032"/>
    </location>
</feature>
<evidence type="ECO:0000256" key="3">
    <source>
        <dbReference type="ARBA" id="ARBA00022448"/>
    </source>
</evidence>
<dbReference type="FunFam" id="3.40.50.300:FF:000565">
    <property type="entry name" value="ABC bile acid transporter"/>
    <property type="match status" value="1"/>
</dbReference>
<evidence type="ECO:0000256" key="8">
    <source>
        <dbReference type="ARBA" id="ARBA00023026"/>
    </source>
</evidence>
<dbReference type="PANTHER" id="PTHR24223:SF456">
    <property type="entry name" value="MULTIDRUG RESISTANCE-ASSOCIATED PROTEIN LETHAL(2)03659"/>
    <property type="match status" value="1"/>
</dbReference>
<feature type="transmembrane region" description="Helical" evidence="11">
    <location>
        <begin position="300"/>
        <end position="318"/>
    </location>
</feature>
<comment type="similarity">
    <text evidence="2">Belongs to the ABC transporter superfamily. ABCC family. Conjugate transporter (TC 3.A.1.208) subfamily.</text>
</comment>
<dbReference type="SUPFAM" id="SSF52540">
    <property type="entry name" value="P-loop containing nucleoside triphosphate hydrolases"/>
    <property type="match status" value="2"/>
</dbReference>
<evidence type="ECO:0000256" key="9">
    <source>
        <dbReference type="ARBA" id="ARBA00023136"/>
    </source>
</evidence>
<dbReference type="CDD" id="cd03250">
    <property type="entry name" value="ABCC_MRP_domain1"/>
    <property type="match status" value="1"/>
</dbReference>
<dbReference type="PROSITE" id="PS50893">
    <property type="entry name" value="ABC_TRANSPORTER_2"/>
    <property type="match status" value="2"/>
</dbReference>
<dbReference type="FunFam" id="1.20.1560.10:FF:000010">
    <property type="entry name" value="Multidrug resistance-associated ABC transporter"/>
    <property type="match status" value="1"/>
</dbReference>
<proteinExistence type="inferred from homology"/>
<dbReference type="GO" id="GO:0016020">
    <property type="term" value="C:membrane"/>
    <property type="evidence" value="ECO:0007669"/>
    <property type="project" value="UniProtKB-SubCell"/>
</dbReference>
<dbReference type="GO" id="GO:0140359">
    <property type="term" value="F:ABC-type transporter activity"/>
    <property type="evidence" value="ECO:0007669"/>
    <property type="project" value="InterPro"/>
</dbReference>
<dbReference type="CDD" id="cd18597">
    <property type="entry name" value="ABC_6TM_YOR1_D1_like"/>
    <property type="match status" value="1"/>
</dbReference>
<gene>
    <name evidence="14" type="ORF">BDP27DRAFT_1427242</name>
</gene>
<dbReference type="GO" id="GO:0005524">
    <property type="term" value="F:ATP binding"/>
    <property type="evidence" value="ECO:0007669"/>
    <property type="project" value="UniProtKB-KW"/>
</dbReference>
<dbReference type="EMBL" id="JADNRY010000155">
    <property type="protein sequence ID" value="KAF9063035.1"/>
    <property type="molecule type" value="Genomic_DNA"/>
</dbReference>
<name>A0A9P5PJA1_9AGAR</name>
<dbReference type="PROSITE" id="PS50929">
    <property type="entry name" value="ABC_TM1F"/>
    <property type="match status" value="2"/>
</dbReference>
<dbReference type="OrthoDB" id="6500128at2759"/>
<evidence type="ECO:0000256" key="2">
    <source>
        <dbReference type="ARBA" id="ARBA00009726"/>
    </source>
</evidence>
<feature type="domain" description="ABC transporter" evidence="12">
    <location>
        <begin position="1101"/>
        <end position="1356"/>
    </location>
</feature>
<dbReference type="CDD" id="cd18606">
    <property type="entry name" value="ABC_6TM_YOR1_D2_like"/>
    <property type="match status" value="1"/>
</dbReference>
<evidence type="ECO:0000256" key="11">
    <source>
        <dbReference type="SAM" id="Phobius"/>
    </source>
</evidence>
<dbReference type="Proteomes" id="UP000772434">
    <property type="component" value="Unassembled WGS sequence"/>
</dbReference>
<dbReference type="FunFam" id="1.20.1560.10:FF:000061">
    <property type="entry name" value="ATP-binding cassette transporter YOR1"/>
    <property type="match status" value="1"/>
</dbReference>
<feature type="domain" description="ABC transmembrane type-1" evidence="13">
    <location>
        <begin position="151"/>
        <end position="440"/>
    </location>
</feature>
<feature type="transmembrane region" description="Helical" evidence="11">
    <location>
        <begin position="784"/>
        <end position="808"/>
    </location>
</feature>
<evidence type="ECO:0000259" key="13">
    <source>
        <dbReference type="PROSITE" id="PS50929"/>
    </source>
</evidence>
<evidence type="ECO:0000256" key="7">
    <source>
        <dbReference type="ARBA" id="ARBA00022989"/>
    </source>
</evidence>
<feature type="region of interest" description="Disordered" evidence="10">
    <location>
        <begin position="1"/>
        <end position="27"/>
    </location>
</feature>
<evidence type="ECO:0000256" key="5">
    <source>
        <dbReference type="ARBA" id="ARBA00022741"/>
    </source>
</evidence>
<sequence>MSPSSEKDSIDEKSVETGEETHIDPSSGFRRFFHLSSKPVPPAKGSVDDAKLIPEATASLLNLLVFQWITPLLVLGFHRPLEASDLYKLQDDRKAAYIGDKIVASFERRRVEANEYNEAKQGERERQWRETSKKRPSLVFALNDSVKMFFWTGGVFKVIGDTAQVTSPLLVKAIVTFATTSFVNHREGLPVPAIGKGIAMAIGLLLLNITSSLCTHQFFYRSAGSGVLLRGGLIASIYARSMRLTARARSKLPNGLIMNHISTDVSRIDFCAGFFHMSWSAPIQMSICLVLLILNLGPSALAGFAFFILATPVQTWAMKRMFIYRRKSMSWTDKRAKLLQELLGGMKVIKYFAWELPFLKRIEEYRYKEMHYIRTLLVIRAANTAIAMSLPTLASVLAFVTYSLSGHELNAADIFASLTLFNLLRMPLLMLPMSFSAITDAHNAIQRLYAVFEAETLDETLVIDESIDAAVEVKGASFSWDAPPPEPEDKSKKAKKIAIKPTEPANGDKQHDPFKLRDITVSIPRGKLVAVVGQVGSGKTSLLQGMIGEMRRTGGSVKFGGSVGYCPQSAWIQNATVRENVCFGRPYEEERYWKAVKDSCLEPDLEMLPNGDMTEVGEKGISLSGGQKQRLNICRAIYCDTDIQIFDDPLSALDAHVGKAVFNNVLQNSITGKTRILVTHALHFLPQVDYIYVVHDGRIVENGTYNELMGNGSEFSKFVNEFGNNDQEEAKDEKEVEVIEVAPDDQDKRKKMKAVSQMQEEERNTGAVSGAIYKTYLKAGKGHILLPMFLMAVMLVQGATVMSSYWLVYWEELKWPRPQGFYMGVYAGLGVSQAIAVFLMGATFALLTYFASQRLHRSAIERVIFAPMSFYETTPLGRIMNRFAKDIDTIDNLLGDALRMLASTMSSILGAIILISILLPWFLIAVVVVLSVYVYAAYFYRASARELKRLDAILRSSLYSHFSESLSGLATIRAYGESQRFLRDNERRIDVENRAYWLTVTNQRWLGIRVDFLGTLLTFVVALLTVGTRFTISPAQTGVVLSYILSIQQSFSWLVRQTAEVENDMNSVERIIYYAEEIEQEPPHELPDNKPPAPWPSQGRVEFNNVVLKYRPELPPVLKSISFSVKAGEKIGIIGRTGAGKSSLMSAIYRLVELDSGSITIDGVDISKVGLTDLRSGLSIIPQDAQLFSGTLRSNLDPFNLHDDATLWDALKRSYLVDNPKRVSFISNVSDLDSQESGSSTPVNKFTLDSVIEDEGGNLSIGQRSLVSLARALVKDTKVLILDEATASVDYETDRNIQDTISNEFQDRTILCIAHRLRTIIAYDRICVLDAGTISEFDTPANLYKNTNGIFRSMCDRSNLVVD</sequence>
<feature type="compositionally biased region" description="Basic and acidic residues" evidence="10">
    <location>
        <begin position="1"/>
        <end position="23"/>
    </location>
</feature>
<keyword evidence="6" id="KW-0067">ATP-binding</keyword>
<evidence type="ECO:0000256" key="1">
    <source>
        <dbReference type="ARBA" id="ARBA00004141"/>
    </source>
</evidence>
<dbReference type="InterPro" id="IPR027417">
    <property type="entry name" value="P-loop_NTPase"/>
</dbReference>
<evidence type="ECO:0000256" key="6">
    <source>
        <dbReference type="ARBA" id="ARBA00022840"/>
    </source>
</evidence>
<dbReference type="GO" id="GO:0016887">
    <property type="term" value="F:ATP hydrolysis activity"/>
    <property type="evidence" value="ECO:0007669"/>
    <property type="project" value="InterPro"/>
</dbReference>
<dbReference type="CDD" id="cd03244">
    <property type="entry name" value="ABCC_MRP_domain2"/>
    <property type="match status" value="1"/>
</dbReference>
<keyword evidence="8" id="KW-0843">Virulence</keyword>
<evidence type="ECO:0000313" key="14">
    <source>
        <dbReference type="EMBL" id="KAF9063035.1"/>
    </source>
</evidence>
<comment type="subcellular location">
    <subcellularLocation>
        <location evidence="1">Membrane</location>
        <topology evidence="1">Multi-pass membrane protein</topology>
    </subcellularLocation>
</comment>
<evidence type="ECO:0000313" key="15">
    <source>
        <dbReference type="Proteomes" id="UP000772434"/>
    </source>
</evidence>
<feature type="transmembrane region" description="Helical" evidence="11">
    <location>
        <begin position="921"/>
        <end position="940"/>
    </location>
</feature>
<feature type="transmembrane region" description="Helical" evidence="11">
    <location>
        <begin position="377"/>
        <end position="402"/>
    </location>
</feature>
<dbReference type="Gene3D" id="3.40.50.300">
    <property type="entry name" value="P-loop containing nucleotide triphosphate hydrolases"/>
    <property type="match status" value="2"/>
</dbReference>
<dbReference type="InterPro" id="IPR003439">
    <property type="entry name" value="ABC_transporter-like_ATP-bd"/>
</dbReference>
<dbReference type="SUPFAM" id="SSF90123">
    <property type="entry name" value="ABC transporter transmembrane region"/>
    <property type="match status" value="2"/>
</dbReference>
<protein>
    <submittedName>
        <fullName evidence="14">ABC transporter</fullName>
    </submittedName>
</protein>
<evidence type="ECO:0000259" key="12">
    <source>
        <dbReference type="PROSITE" id="PS50893"/>
    </source>
</evidence>
<keyword evidence="5" id="KW-0547">Nucleotide-binding</keyword>
<comment type="caution">
    <text evidence="14">The sequence shown here is derived from an EMBL/GenBank/DDBJ whole genome shotgun (WGS) entry which is preliminary data.</text>
</comment>
<dbReference type="InterPro" id="IPR011527">
    <property type="entry name" value="ABC1_TM_dom"/>
</dbReference>
<accession>A0A9P5PJA1</accession>
<dbReference type="Pfam" id="PF00664">
    <property type="entry name" value="ABC_membrane"/>
    <property type="match status" value="2"/>
</dbReference>
<dbReference type="InterPro" id="IPR050173">
    <property type="entry name" value="ABC_transporter_C-like"/>
</dbReference>
<dbReference type="PANTHER" id="PTHR24223">
    <property type="entry name" value="ATP-BINDING CASSETTE SUB-FAMILY C"/>
    <property type="match status" value="1"/>
</dbReference>
<dbReference type="FunFam" id="3.40.50.300:FF:000997">
    <property type="entry name" value="Multidrug resistance-associated protein 1"/>
    <property type="match status" value="1"/>
</dbReference>
<organism evidence="14 15">
    <name type="scientific">Rhodocollybia butyracea</name>
    <dbReference type="NCBI Taxonomy" id="206335"/>
    <lineage>
        <taxon>Eukaryota</taxon>
        <taxon>Fungi</taxon>
        <taxon>Dikarya</taxon>
        <taxon>Basidiomycota</taxon>
        <taxon>Agaricomycotina</taxon>
        <taxon>Agaricomycetes</taxon>
        <taxon>Agaricomycetidae</taxon>
        <taxon>Agaricales</taxon>
        <taxon>Marasmiineae</taxon>
        <taxon>Omphalotaceae</taxon>
        <taxon>Rhodocollybia</taxon>
    </lineage>
</organism>
<dbReference type="Pfam" id="PF00005">
    <property type="entry name" value="ABC_tran"/>
    <property type="match status" value="2"/>
</dbReference>
<dbReference type="InterPro" id="IPR003593">
    <property type="entry name" value="AAA+_ATPase"/>
</dbReference>